<evidence type="ECO:0000313" key="8">
    <source>
        <dbReference type="EMBL" id="QVL30446.1"/>
    </source>
</evidence>
<dbReference type="InterPro" id="IPR015892">
    <property type="entry name" value="Carbonic_anhydrase_CS"/>
</dbReference>
<evidence type="ECO:0000256" key="6">
    <source>
        <dbReference type="ARBA" id="ARBA00048348"/>
    </source>
</evidence>
<dbReference type="EMBL" id="CP074694">
    <property type="protein sequence ID" value="QVL30446.1"/>
    <property type="molecule type" value="Genomic_DNA"/>
</dbReference>
<keyword evidence="5" id="KW-0456">Lyase</keyword>
<dbReference type="PANTHER" id="PTHR11002">
    <property type="entry name" value="CARBONIC ANHYDRASE"/>
    <property type="match status" value="1"/>
</dbReference>
<feature type="binding site" evidence="7">
    <location>
        <position position="39"/>
    </location>
    <ligand>
        <name>Zn(2+)</name>
        <dbReference type="ChEBI" id="CHEBI:29105"/>
    </ligand>
</feature>
<organism evidence="8 9">
    <name type="scientific">Telmatocola sphagniphila</name>
    <dbReference type="NCBI Taxonomy" id="1123043"/>
    <lineage>
        <taxon>Bacteria</taxon>
        <taxon>Pseudomonadati</taxon>
        <taxon>Planctomycetota</taxon>
        <taxon>Planctomycetia</taxon>
        <taxon>Gemmatales</taxon>
        <taxon>Gemmataceae</taxon>
    </lineage>
</organism>
<dbReference type="GO" id="GO:0004089">
    <property type="term" value="F:carbonate dehydratase activity"/>
    <property type="evidence" value="ECO:0007669"/>
    <property type="project" value="UniProtKB-EC"/>
</dbReference>
<dbReference type="AlphaFoldDB" id="A0A8E6EWR9"/>
<sequence>MENVLRGILSFKKNRRYQKEELFRKLSKGQTPTVMLITCSDSRIQPDIITRTEPGEIFVVRNMGNLIPAKHESEPGAESAAIDYAINVLNIRDIVICGHTKCGAVHGLLHPQTIDSMPAIKNWLDRAGTSARTRIEALHQNPEDPNLWRQAVDLNVLAQLENLRSHDSVQEALRREILNIHGWVYEIETGEIQAYEPHLDRFLPLEQSRVATSILGANNQLDLILPDLETVESIS</sequence>
<dbReference type="GO" id="GO:0015976">
    <property type="term" value="P:carbon utilization"/>
    <property type="evidence" value="ECO:0007669"/>
    <property type="project" value="InterPro"/>
</dbReference>
<feature type="binding site" evidence="7">
    <location>
        <position position="99"/>
    </location>
    <ligand>
        <name>Zn(2+)</name>
        <dbReference type="ChEBI" id="CHEBI:29105"/>
    </ligand>
</feature>
<evidence type="ECO:0000313" key="9">
    <source>
        <dbReference type="Proteomes" id="UP000676194"/>
    </source>
</evidence>
<feature type="binding site" evidence="7">
    <location>
        <position position="41"/>
    </location>
    <ligand>
        <name>Zn(2+)</name>
        <dbReference type="ChEBI" id="CHEBI:29105"/>
    </ligand>
</feature>
<reference evidence="8" key="1">
    <citation type="submission" date="2021-05" db="EMBL/GenBank/DDBJ databases">
        <title>Complete genome sequence of the cellulolytic planctomycete Telmatocola sphagniphila SP2T and characterization of the first cellulase from planctomycetes.</title>
        <authorList>
            <person name="Rakitin A.L."/>
            <person name="Beletsky A.V."/>
            <person name="Naumoff D.G."/>
            <person name="Kulichevskaya I.S."/>
            <person name="Mardanov A.V."/>
            <person name="Ravin N.V."/>
            <person name="Dedysh S.N."/>
        </authorList>
    </citation>
    <scope>NUCLEOTIDE SEQUENCE</scope>
    <source>
        <strain evidence="8">SP2T</strain>
    </source>
</reference>
<dbReference type="GO" id="GO:0008270">
    <property type="term" value="F:zinc ion binding"/>
    <property type="evidence" value="ECO:0007669"/>
    <property type="project" value="InterPro"/>
</dbReference>
<name>A0A8E6EWR9_9BACT</name>
<dbReference type="PROSITE" id="PS00704">
    <property type="entry name" value="PROK_CO2_ANHYDRASE_1"/>
    <property type="match status" value="1"/>
</dbReference>
<evidence type="ECO:0000256" key="4">
    <source>
        <dbReference type="ARBA" id="ARBA00022833"/>
    </source>
</evidence>
<evidence type="ECO:0000256" key="5">
    <source>
        <dbReference type="ARBA" id="ARBA00023239"/>
    </source>
</evidence>
<dbReference type="PANTHER" id="PTHR11002:SF76">
    <property type="entry name" value="CARBONIC ANHYDRASE"/>
    <property type="match status" value="1"/>
</dbReference>
<comment type="cofactor">
    <cofactor evidence="7">
        <name>Zn(2+)</name>
        <dbReference type="ChEBI" id="CHEBI:29105"/>
    </cofactor>
    <text evidence="7">Binds 1 zinc ion per subunit.</text>
</comment>
<keyword evidence="9" id="KW-1185">Reference proteome</keyword>
<feature type="binding site" evidence="7">
    <location>
        <position position="102"/>
    </location>
    <ligand>
        <name>Zn(2+)</name>
        <dbReference type="ChEBI" id="CHEBI:29105"/>
    </ligand>
</feature>
<evidence type="ECO:0000256" key="1">
    <source>
        <dbReference type="ARBA" id="ARBA00006217"/>
    </source>
</evidence>
<evidence type="ECO:0000256" key="2">
    <source>
        <dbReference type="ARBA" id="ARBA00012925"/>
    </source>
</evidence>
<dbReference type="SUPFAM" id="SSF53056">
    <property type="entry name" value="beta-carbonic anhydrase, cab"/>
    <property type="match status" value="1"/>
</dbReference>
<dbReference type="SMART" id="SM00947">
    <property type="entry name" value="Pro_CA"/>
    <property type="match status" value="1"/>
</dbReference>
<dbReference type="Gene3D" id="3.40.1050.10">
    <property type="entry name" value="Carbonic anhydrase"/>
    <property type="match status" value="1"/>
</dbReference>
<dbReference type="InterPro" id="IPR036874">
    <property type="entry name" value="Carbonic_anhydrase_sf"/>
</dbReference>
<comment type="catalytic activity">
    <reaction evidence="6">
        <text>hydrogencarbonate + H(+) = CO2 + H2O</text>
        <dbReference type="Rhea" id="RHEA:10748"/>
        <dbReference type="ChEBI" id="CHEBI:15377"/>
        <dbReference type="ChEBI" id="CHEBI:15378"/>
        <dbReference type="ChEBI" id="CHEBI:16526"/>
        <dbReference type="ChEBI" id="CHEBI:17544"/>
        <dbReference type="EC" id="4.2.1.1"/>
    </reaction>
</comment>
<keyword evidence="3 7" id="KW-0479">Metal-binding</keyword>
<dbReference type="Proteomes" id="UP000676194">
    <property type="component" value="Chromosome"/>
</dbReference>
<proteinExistence type="inferred from homology"/>
<evidence type="ECO:0000256" key="3">
    <source>
        <dbReference type="ARBA" id="ARBA00022723"/>
    </source>
</evidence>
<accession>A0A8E6EWR9</accession>
<evidence type="ECO:0000256" key="7">
    <source>
        <dbReference type="PIRSR" id="PIRSR601765-1"/>
    </source>
</evidence>
<dbReference type="InterPro" id="IPR001765">
    <property type="entry name" value="Carbonic_anhydrase"/>
</dbReference>
<dbReference type="EC" id="4.2.1.1" evidence="2"/>
<dbReference type="Pfam" id="PF00484">
    <property type="entry name" value="Pro_CA"/>
    <property type="match status" value="1"/>
</dbReference>
<dbReference type="RefSeq" id="WP_213494317.1">
    <property type="nucleotide sequence ID" value="NZ_CP074694.1"/>
</dbReference>
<dbReference type="KEGG" id="tsph:KIH39_16485"/>
<keyword evidence="4 7" id="KW-0862">Zinc</keyword>
<comment type="similarity">
    <text evidence="1">Belongs to the beta-class carbonic anhydrase family.</text>
</comment>
<protein>
    <recommendedName>
        <fullName evidence="2">carbonic anhydrase</fullName>
        <ecNumber evidence="2">4.2.1.1</ecNumber>
    </recommendedName>
</protein>
<gene>
    <name evidence="8" type="ORF">KIH39_16485</name>
</gene>